<evidence type="ECO:0000313" key="3">
    <source>
        <dbReference type="Proteomes" id="UP000092445"/>
    </source>
</evidence>
<feature type="compositionally biased region" description="Polar residues" evidence="1">
    <location>
        <begin position="481"/>
        <end position="502"/>
    </location>
</feature>
<evidence type="ECO:0000256" key="1">
    <source>
        <dbReference type="SAM" id="MobiDB-lite"/>
    </source>
</evidence>
<protein>
    <submittedName>
        <fullName evidence="2">Uncharacterized protein</fullName>
    </submittedName>
</protein>
<reference evidence="2" key="2">
    <citation type="submission" date="2020-05" db="UniProtKB">
        <authorList>
            <consortium name="EnsemblMetazoa"/>
        </authorList>
    </citation>
    <scope>IDENTIFICATION</scope>
    <source>
        <strain evidence="2">IAEA</strain>
    </source>
</reference>
<dbReference type="VEuPathDB" id="VectorBase:GPAI012460"/>
<accession>A0A1A9ZET6</accession>
<reference evidence="3" key="1">
    <citation type="submission" date="2014-03" db="EMBL/GenBank/DDBJ databases">
        <authorList>
            <person name="Aksoy S."/>
            <person name="Warren W."/>
            <person name="Wilson R.K."/>
        </authorList>
    </citation>
    <scope>NUCLEOTIDE SEQUENCE [LARGE SCALE GENOMIC DNA]</scope>
    <source>
        <strain evidence="3">IAEA</strain>
    </source>
</reference>
<dbReference type="EnsemblMetazoa" id="GPAI012460-RA">
    <property type="protein sequence ID" value="GPAI012460-PA"/>
    <property type="gene ID" value="GPAI012460"/>
</dbReference>
<sequence>MDKHPDKMHSDDIPYEMGGNRGGGVGDRSVPKPAVRKRRLRQTAVEPNDTSPDVSPTMDIDETNAADETASTVTRTVIKTIKKTTKEVVRSTSSSTEYLLDSGAPAWNRTPTSTSPHRLRDKVAMYEKACSSGGGGMKRSTEHISDERTSRSHTPQRMFDFTDLESQRKDENPFEMDVYDIEKRLREERQRGLAEAEGAKLAFQQVQLKATPQPKPRKVEIHEEHTPSPFNVTLKTTSKISPGAVSGRIELDEQSNSPFNVTLRTTQRYRRAPPHLEEISSSPFNVTLRTTNRHSSLSPTSPNRIDPKLSTARFLEGEKTVREIHAADGVKTIVTSSMTTDGRSHVEKIFRHGEGYLSPRSSPHREFHRGVTPQRVIDVTAANPRILIKLDETDEQTKDHKESIDMTDYIQPADIGSVAPETSTGNIDITVGSKQSYNNNNLMFVETKHPVMPWQTETYTTTTTEKTTTQIKTLNRTQNENSIPEDNVSYTKTATPQSTKSPVKQKFETNEPDVLAKEDIIVKKLYKRVGYDCCALHKDTTGGGGPVKTKKLSSATSEITDDSDTEGTAPSSIVIVPVQASALNASVSASVSASASASASASPTKITGLKLVSELVTSPSSGTLSKGLSPSQTQQAQSINNDYQEFQSTMAAIQFNRSNSQYDSHIKEKRGLVSYSPTVAANSFRKSSYRLDVKHQQYRSERLGFSVRSNSNFGNFQKPLAISECPPNGAPAHGITLVTGFYHANGRINSSYPQTLMKAEKSQFPRKDLEYPQPFACDFDHTSLLRFSYVISNYSNFND</sequence>
<dbReference type="Proteomes" id="UP000092445">
    <property type="component" value="Unassembled WGS sequence"/>
</dbReference>
<feature type="region of interest" description="Disordered" evidence="1">
    <location>
        <begin position="540"/>
        <end position="569"/>
    </location>
</feature>
<organism evidence="2 3">
    <name type="scientific">Glossina pallidipes</name>
    <name type="common">Tsetse fly</name>
    <dbReference type="NCBI Taxonomy" id="7398"/>
    <lineage>
        <taxon>Eukaryota</taxon>
        <taxon>Metazoa</taxon>
        <taxon>Ecdysozoa</taxon>
        <taxon>Arthropoda</taxon>
        <taxon>Hexapoda</taxon>
        <taxon>Insecta</taxon>
        <taxon>Pterygota</taxon>
        <taxon>Neoptera</taxon>
        <taxon>Endopterygota</taxon>
        <taxon>Diptera</taxon>
        <taxon>Brachycera</taxon>
        <taxon>Muscomorpha</taxon>
        <taxon>Hippoboscoidea</taxon>
        <taxon>Glossinidae</taxon>
        <taxon>Glossina</taxon>
    </lineage>
</organism>
<feature type="region of interest" description="Disordered" evidence="1">
    <location>
        <begin position="1"/>
        <end position="70"/>
    </location>
</feature>
<feature type="region of interest" description="Disordered" evidence="1">
    <location>
        <begin position="129"/>
        <end position="153"/>
    </location>
</feature>
<name>A0A1A9ZET6_GLOPL</name>
<proteinExistence type="predicted"/>
<evidence type="ECO:0000313" key="2">
    <source>
        <dbReference type="EnsemblMetazoa" id="GPAI012460-PA"/>
    </source>
</evidence>
<feature type="region of interest" description="Disordered" evidence="1">
    <location>
        <begin position="481"/>
        <end position="505"/>
    </location>
</feature>
<feature type="compositionally biased region" description="Basic and acidic residues" evidence="1">
    <location>
        <begin position="139"/>
        <end position="150"/>
    </location>
</feature>
<feature type="compositionally biased region" description="Basic and acidic residues" evidence="1">
    <location>
        <begin position="1"/>
        <end position="12"/>
    </location>
</feature>
<dbReference type="AlphaFoldDB" id="A0A1A9ZET6"/>
<keyword evidence="3" id="KW-1185">Reference proteome</keyword>